<evidence type="ECO:0000256" key="5">
    <source>
        <dbReference type="ARBA" id="ARBA00023004"/>
    </source>
</evidence>
<dbReference type="UniPathway" id="UPA00232"/>
<name>A0A8G2BHW3_9PROT</name>
<dbReference type="InterPro" id="IPR009078">
    <property type="entry name" value="Ferritin-like_SF"/>
</dbReference>
<gene>
    <name evidence="8" type="primary">coq7</name>
    <name evidence="9" type="ORF">SAMN05660686_02375</name>
</gene>
<comment type="cofactor">
    <cofactor evidence="8">
        <name>Fe cation</name>
        <dbReference type="ChEBI" id="CHEBI:24875"/>
    </cofactor>
    <text evidence="8">Binds 2 iron ions per subunit.</text>
</comment>
<dbReference type="Proteomes" id="UP000198615">
    <property type="component" value="Unassembled WGS sequence"/>
</dbReference>
<feature type="binding site" evidence="8">
    <location>
        <position position="68"/>
    </location>
    <ligand>
        <name>Fe cation</name>
        <dbReference type="ChEBI" id="CHEBI:24875"/>
        <label>2</label>
    </ligand>
</feature>
<comment type="similarity">
    <text evidence="8">Belongs to the COQ7 family.</text>
</comment>
<evidence type="ECO:0000256" key="8">
    <source>
        <dbReference type="HAMAP-Rule" id="MF_01658"/>
    </source>
</evidence>
<dbReference type="Gene3D" id="1.20.1260.10">
    <property type="match status" value="1"/>
</dbReference>
<dbReference type="Pfam" id="PF03232">
    <property type="entry name" value="COQ7"/>
    <property type="match status" value="1"/>
</dbReference>
<comment type="caution">
    <text evidence="9">The sequence shown here is derived from an EMBL/GenBank/DDBJ whole genome shotgun (WGS) entry which is preliminary data.</text>
</comment>
<feature type="binding site" evidence="8">
    <location>
        <position position="152"/>
    </location>
    <ligand>
        <name>Fe cation</name>
        <dbReference type="ChEBI" id="CHEBI:24875"/>
        <label>1</label>
    </ligand>
</feature>
<dbReference type="CDD" id="cd01042">
    <property type="entry name" value="DMQH"/>
    <property type="match status" value="1"/>
</dbReference>
<sequence length="191" mass="21112">MTQTAAKPAAAVRGRRLPGDLSKRAQIDRILRVDHAGEFGAQRIYEGQLAILGRKPCGKTIRHMQQQEEKHLAAFEKLIVERRARPTLLHPLWNVAGFALGAGTALLGEKAAMACTIAVEEVIDDHYRRQHESLGEDEAALKQTIEEFRAEEAEHAHIGREHGGEETVGYPVMRAAIAAGSRLAIWLSERV</sequence>
<keyword evidence="7 8" id="KW-0472">Membrane</keyword>
<feature type="binding site" evidence="8">
    <location>
        <position position="68"/>
    </location>
    <ligand>
        <name>Fe cation</name>
        <dbReference type="ChEBI" id="CHEBI:24875"/>
        <label>1</label>
    </ligand>
</feature>
<dbReference type="EMBL" id="FNBW01000006">
    <property type="protein sequence ID" value="SDF78648.1"/>
    <property type="molecule type" value="Genomic_DNA"/>
</dbReference>
<feature type="binding site" evidence="8">
    <location>
        <position position="71"/>
    </location>
    <ligand>
        <name>Fe cation</name>
        <dbReference type="ChEBI" id="CHEBI:24875"/>
        <label>1</label>
    </ligand>
</feature>
<dbReference type="GO" id="GO:0006744">
    <property type="term" value="P:ubiquinone biosynthetic process"/>
    <property type="evidence" value="ECO:0007669"/>
    <property type="project" value="UniProtKB-UniRule"/>
</dbReference>
<keyword evidence="8" id="KW-1003">Cell membrane</keyword>
<keyword evidence="3 8" id="KW-0479">Metal-binding</keyword>
<dbReference type="EC" id="1.14.99.60" evidence="8"/>
<comment type="pathway">
    <text evidence="1 8">Cofactor biosynthesis; ubiquinone biosynthesis.</text>
</comment>
<keyword evidence="2 8" id="KW-0831">Ubiquinone biosynthesis</keyword>
<feature type="binding site" evidence="8">
    <location>
        <position position="38"/>
    </location>
    <ligand>
        <name>Fe cation</name>
        <dbReference type="ChEBI" id="CHEBI:24875"/>
        <label>1</label>
    </ligand>
</feature>
<dbReference type="GO" id="GO:0008682">
    <property type="term" value="F:3-demethoxyubiquinol 3-hydroxylase activity"/>
    <property type="evidence" value="ECO:0007669"/>
    <property type="project" value="UniProtKB-EC"/>
</dbReference>
<dbReference type="PANTHER" id="PTHR11237">
    <property type="entry name" value="COENZYME Q10 BIOSYNTHESIS PROTEIN 7"/>
    <property type="match status" value="1"/>
</dbReference>
<dbReference type="RefSeq" id="WP_093150466.1">
    <property type="nucleotide sequence ID" value="NZ_FNBW01000006.1"/>
</dbReference>
<organism evidence="9 10">
    <name type="scientific">Thalassobaculum litoreum DSM 18839</name>
    <dbReference type="NCBI Taxonomy" id="1123362"/>
    <lineage>
        <taxon>Bacteria</taxon>
        <taxon>Pseudomonadati</taxon>
        <taxon>Pseudomonadota</taxon>
        <taxon>Alphaproteobacteria</taxon>
        <taxon>Rhodospirillales</taxon>
        <taxon>Thalassobaculaceae</taxon>
        <taxon>Thalassobaculum</taxon>
    </lineage>
</organism>
<protein>
    <recommendedName>
        <fullName evidence="8">3-demethoxyubiquinol 3-hydroxylase</fullName>
        <shortName evidence="8">DMQ hydroxylase</shortName>
        <ecNumber evidence="8">1.14.99.60</ecNumber>
    </recommendedName>
    <alternativeName>
        <fullName evidence="8">2-nonaprenyl-3-methyl-6-methoxy-1,4-benzoquinol hydroxylase</fullName>
    </alternativeName>
</protein>
<dbReference type="SUPFAM" id="SSF47240">
    <property type="entry name" value="Ferritin-like"/>
    <property type="match status" value="1"/>
</dbReference>
<comment type="catalytic activity">
    <reaction evidence="8">
        <text>a 5-methoxy-2-methyl-3-(all-trans-polyprenyl)benzene-1,4-diol + AH2 + O2 = a 3-demethylubiquinol + A + H2O</text>
        <dbReference type="Rhea" id="RHEA:50908"/>
        <dbReference type="Rhea" id="RHEA-COMP:10859"/>
        <dbReference type="Rhea" id="RHEA-COMP:10914"/>
        <dbReference type="ChEBI" id="CHEBI:13193"/>
        <dbReference type="ChEBI" id="CHEBI:15377"/>
        <dbReference type="ChEBI" id="CHEBI:15379"/>
        <dbReference type="ChEBI" id="CHEBI:17499"/>
        <dbReference type="ChEBI" id="CHEBI:84167"/>
        <dbReference type="ChEBI" id="CHEBI:84422"/>
        <dbReference type="EC" id="1.14.99.60"/>
    </reaction>
</comment>
<keyword evidence="5 8" id="KW-0408">Iron</keyword>
<dbReference type="GO" id="GO:0005886">
    <property type="term" value="C:plasma membrane"/>
    <property type="evidence" value="ECO:0007669"/>
    <property type="project" value="UniProtKB-SubCell"/>
</dbReference>
<reference evidence="9 10" key="1">
    <citation type="submission" date="2016-10" db="EMBL/GenBank/DDBJ databases">
        <authorList>
            <person name="Varghese N."/>
            <person name="Submissions S."/>
        </authorList>
    </citation>
    <scope>NUCLEOTIDE SEQUENCE [LARGE SCALE GENOMIC DNA]</scope>
    <source>
        <strain evidence="9 10">DSM 18839</strain>
    </source>
</reference>
<evidence type="ECO:0000256" key="2">
    <source>
        <dbReference type="ARBA" id="ARBA00022688"/>
    </source>
</evidence>
<evidence type="ECO:0000256" key="4">
    <source>
        <dbReference type="ARBA" id="ARBA00023002"/>
    </source>
</evidence>
<comment type="function">
    <text evidence="8">Catalyzes the hydroxylation of 2-nonaprenyl-3-methyl-6-methoxy-1,4-benzoquinol during ubiquinone biosynthesis.</text>
</comment>
<feature type="binding site" evidence="8">
    <location>
        <position position="155"/>
    </location>
    <ligand>
        <name>Fe cation</name>
        <dbReference type="ChEBI" id="CHEBI:24875"/>
        <label>2</label>
    </ligand>
</feature>
<keyword evidence="9" id="KW-0830">Ubiquinone</keyword>
<keyword evidence="6 8" id="KW-0503">Monooxygenase</keyword>
<comment type="subcellular location">
    <subcellularLocation>
        <location evidence="8">Cell membrane</location>
        <topology evidence="8">Peripheral membrane protein</topology>
    </subcellularLocation>
</comment>
<dbReference type="OrthoDB" id="7559360at2"/>
<dbReference type="PANTHER" id="PTHR11237:SF4">
    <property type="entry name" value="5-DEMETHOXYUBIQUINONE HYDROXYLASE, MITOCHONDRIAL"/>
    <property type="match status" value="1"/>
</dbReference>
<dbReference type="HAMAP" id="MF_01658">
    <property type="entry name" value="COQ7"/>
    <property type="match status" value="1"/>
</dbReference>
<dbReference type="GO" id="GO:0046872">
    <property type="term" value="F:metal ion binding"/>
    <property type="evidence" value="ECO:0007669"/>
    <property type="project" value="UniProtKB-KW"/>
</dbReference>
<evidence type="ECO:0000256" key="1">
    <source>
        <dbReference type="ARBA" id="ARBA00004749"/>
    </source>
</evidence>
<feature type="binding site" evidence="8">
    <location>
        <position position="152"/>
    </location>
    <ligand>
        <name>Fe cation</name>
        <dbReference type="ChEBI" id="CHEBI:24875"/>
        <label>2</label>
    </ligand>
</feature>
<dbReference type="AlphaFoldDB" id="A0A8G2BHW3"/>
<evidence type="ECO:0000256" key="3">
    <source>
        <dbReference type="ARBA" id="ARBA00022723"/>
    </source>
</evidence>
<accession>A0A8G2BHW3</accession>
<feature type="binding site" evidence="8">
    <location>
        <position position="120"/>
    </location>
    <ligand>
        <name>Fe cation</name>
        <dbReference type="ChEBI" id="CHEBI:24875"/>
        <label>2</label>
    </ligand>
</feature>
<evidence type="ECO:0000313" key="9">
    <source>
        <dbReference type="EMBL" id="SDF78648.1"/>
    </source>
</evidence>
<dbReference type="InterPro" id="IPR011566">
    <property type="entry name" value="Ubq_synth_Coq7"/>
</dbReference>
<keyword evidence="10" id="KW-1185">Reference proteome</keyword>
<evidence type="ECO:0000256" key="6">
    <source>
        <dbReference type="ARBA" id="ARBA00023033"/>
    </source>
</evidence>
<keyword evidence="4 8" id="KW-0560">Oxidoreductase</keyword>
<proteinExistence type="inferred from homology"/>
<dbReference type="InterPro" id="IPR012347">
    <property type="entry name" value="Ferritin-like"/>
</dbReference>
<evidence type="ECO:0000256" key="7">
    <source>
        <dbReference type="ARBA" id="ARBA00023136"/>
    </source>
</evidence>
<evidence type="ECO:0000313" key="10">
    <source>
        <dbReference type="Proteomes" id="UP000198615"/>
    </source>
</evidence>